<accession>A0ABP2DFR4</accession>
<keyword evidence="5 6" id="KW-0472">Membrane</keyword>
<comment type="similarity">
    <text evidence="2">Belongs to the LemA family.</text>
</comment>
<evidence type="ECO:0000256" key="1">
    <source>
        <dbReference type="ARBA" id="ARBA00004167"/>
    </source>
</evidence>
<comment type="caution">
    <text evidence="7">The sequence shown here is derived from an EMBL/GenBank/DDBJ whole genome shotgun (WGS) entry which is preliminary data.</text>
</comment>
<dbReference type="EMBL" id="ABJK02000022">
    <property type="protein sequence ID" value="EDT47063.1"/>
    <property type="molecule type" value="Genomic_DNA"/>
</dbReference>
<dbReference type="InterPro" id="IPR007156">
    <property type="entry name" value="MamQ_LemA"/>
</dbReference>
<keyword evidence="8" id="KW-1185">Reference proteome</keyword>
<organism evidence="7 8">
    <name type="scientific">Streptococcus infantarius subsp. infantarius ATCC BAA-102</name>
    <dbReference type="NCBI Taxonomy" id="471872"/>
    <lineage>
        <taxon>Bacteria</taxon>
        <taxon>Bacillati</taxon>
        <taxon>Bacillota</taxon>
        <taxon>Bacilli</taxon>
        <taxon>Lactobacillales</taxon>
        <taxon>Streptococcaceae</taxon>
        <taxon>Streptococcus</taxon>
    </lineage>
</organism>
<dbReference type="Proteomes" id="UP000005602">
    <property type="component" value="Unassembled WGS sequence"/>
</dbReference>
<proteinExistence type="inferred from homology"/>
<dbReference type="InterPro" id="IPR023353">
    <property type="entry name" value="LemA-like_dom_sf"/>
</dbReference>
<evidence type="ECO:0000256" key="2">
    <source>
        <dbReference type="ARBA" id="ARBA00008854"/>
    </source>
</evidence>
<name>A0ABP2DFR4_9STRE</name>
<dbReference type="SUPFAM" id="SSF140478">
    <property type="entry name" value="LemA-like"/>
    <property type="match status" value="1"/>
</dbReference>
<reference evidence="7" key="1">
    <citation type="submission" date="2008-03" db="EMBL/GenBank/DDBJ databases">
        <authorList>
            <person name="Fulton L."/>
            <person name="Clifton S."/>
            <person name="Fulton B."/>
            <person name="Xu J."/>
            <person name="Minx P."/>
            <person name="Pepin K.H."/>
            <person name="Johnson M."/>
            <person name="Thiruvilangam P."/>
            <person name="Bhonagiri V."/>
            <person name="Nash W.E."/>
            <person name="Mardis E.R."/>
            <person name="Wilson R.K."/>
        </authorList>
    </citation>
    <scope>NUCLEOTIDE SEQUENCE [LARGE SCALE GENOMIC DNA]</scope>
    <source>
        <strain evidence="7">ATCC BAA-102</strain>
    </source>
</reference>
<dbReference type="PANTHER" id="PTHR34478">
    <property type="entry name" value="PROTEIN LEMA"/>
    <property type="match status" value="1"/>
</dbReference>
<sequence>MGVIPEEEFMIFIIIAIIAVLVLWGVTAYNGLVKSRMQTKESWSQIDVQLKRRNDLIPNLIETVKGYAAYEEKTFAKITELRSQVAQAQSPAEAMHASNALTKQLSGLIAVAENYPELKANNSFIKLQDELTNTENKISYSRQLFNTTTANYNVKLETFPTNIIAGLFGFKPSQFLETPEDEKETPKVSFDF</sequence>
<evidence type="ECO:0000313" key="8">
    <source>
        <dbReference type="Proteomes" id="UP000005602"/>
    </source>
</evidence>
<dbReference type="PANTHER" id="PTHR34478:SF2">
    <property type="entry name" value="MEMBRANE PROTEIN"/>
    <property type="match status" value="1"/>
</dbReference>
<keyword evidence="4 6" id="KW-1133">Transmembrane helix</keyword>
<dbReference type="Gene3D" id="1.20.1440.20">
    <property type="entry name" value="LemA-like domain"/>
    <property type="match status" value="1"/>
</dbReference>
<reference evidence="7" key="2">
    <citation type="submission" date="2013-09" db="EMBL/GenBank/DDBJ databases">
        <title>Draft genome sequence of Streptococcus infantarius subsp. infantarius ATCC BAA-102.</title>
        <authorList>
            <person name="Sudarsanam P."/>
            <person name="Ley R."/>
            <person name="Guruge J."/>
            <person name="Turnbaugh P.J."/>
            <person name="Mahowald M."/>
            <person name="Liep D."/>
            <person name="Gordon J."/>
        </authorList>
    </citation>
    <scope>NUCLEOTIDE SEQUENCE</scope>
    <source>
        <strain evidence="7">ATCC BAA-102</strain>
    </source>
</reference>
<keyword evidence="3 6" id="KW-0812">Transmembrane</keyword>
<evidence type="ECO:0000256" key="3">
    <source>
        <dbReference type="ARBA" id="ARBA00022692"/>
    </source>
</evidence>
<evidence type="ECO:0000256" key="6">
    <source>
        <dbReference type="SAM" id="Phobius"/>
    </source>
</evidence>
<evidence type="ECO:0000256" key="5">
    <source>
        <dbReference type="ARBA" id="ARBA00023136"/>
    </source>
</evidence>
<evidence type="ECO:0000313" key="7">
    <source>
        <dbReference type="EMBL" id="EDT47063.1"/>
    </source>
</evidence>
<evidence type="ECO:0000256" key="4">
    <source>
        <dbReference type="ARBA" id="ARBA00022989"/>
    </source>
</evidence>
<feature type="transmembrane region" description="Helical" evidence="6">
    <location>
        <begin position="12"/>
        <end position="32"/>
    </location>
</feature>
<comment type="subcellular location">
    <subcellularLocation>
        <location evidence="1">Membrane</location>
        <topology evidence="1">Single-pass membrane protein</topology>
    </subcellularLocation>
</comment>
<gene>
    <name evidence="7" type="ORF">STRINF_02068</name>
</gene>
<dbReference type="Pfam" id="PF04011">
    <property type="entry name" value="LemA"/>
    <property type="match status" value="1"/>
</dbReference>
<protein>
    <submittedName>
        <fullName evidence="7">LemA family protein</fullName>
    </submittedName>
</protein>